<dbReference type="PANTHER" id="PTHR30146">
    <property type="entry name" value="LACI-RELATED TRANSCRIPTIONAL REPRESSOR"/>
    <property type="match status" value="1"/>
</dbReference>
<dbReference type="GO" id="GO:0000976">
    <property type="term" value="F:transcription cis-regulatory region binding"/>
    <property type="evidence" value="ECO:0007669"/>
    <property type="project" value="TreeGrafter"/>
</dbReference>
<evidence type="ECO:0000256" key="3">
    <source>
        <dbReference type="ARBA" id="ARBA00023163"/>
    </source>
</evidence>
<dbReference type="Gene3D" id="1.10.260.40">
    <property type="entry name" value="lambda repressor-like DNA-binding domains"/>
    <property type="match status" value="1"/>
</dbReference>
<keyword evidence="6" id="KW-1185">Reference proteome</keyword>
<comment type="caution">
    <text evidence="5">The sequence shown here is derived from an EMBL/GenBank/DDBJ whole genome shotgun (WGS) entry which is preliminary data.</text>
</comment>
<dbReference type="Proteomes" id="UP000306628">
    <property type="component" value="Unassembled WGS sequence"/>
</dbReference>
<dbReference type="EMBL" id="VCKX01000393">
    <property type="protein sequence ID" value="TMR15491.1"/>
    <property type="molecule type" value="Genomic_DNA"/>
</dbReference>
<organism evidence="5 6">
    <name type="scientific">Nonomuraea zeae</name>
    <dbReference type="NCBI Taxonomy" id="1642303"/>
    <lineage>
        <taxon>Bacteria</taxon>
        <taxon>Bacillati</taxon>
        <taxon>Actinomycetota</taxon>
        <taxon>Actinomycetes</taxon>
        <taxon>Streptosporangiales</taxon>
        <taxon>Streptosporangiaceae</taxon>
        <taxon>Nonomuraea</taxon>
    </lineage>
</organism>
<dbReference type="PANTHER" id="PTHR30146:SF153">
    <property type="entry name" value="LACTOSE OPERON REPRESSOR"/>
    <property type="match status" value="1"/>
</dbReference>
<feature type="domain" description="HTH lacI-type" evidence="4">
    <location>
        <begin position="1"/>
        <end position="56"/>
    </location>
</feature>
<protein>
    <submittedName>
        <fullName evidence="5">LacI family DNA-binding transcriptional regulator</fullName>
    </submittedName>
</protein>
<keyword evidence="1" id="KW-0805">Transcription regulation</keyword>
<reference evidence="5 6" key="1">
    <citation type="submission" date="2019-05" db="EMBL/GenBank/DDBJ databases">
        <title>Draft genome sequence of Nonomuraea zeae DSM 100528.</title>
        <authorList>
            <person name="Saricaoglu S."/>
            <person name="Isik K."/>
        </authorList>
    </citation>
    <scope>NUCLEOTIDE SEQUENCE [LARGE SCALE GENOMIC DNA]</scope>
    <source>
        <strain evidence="5 6">DSM 100528</strain>
    </source>
</reference>
<dbReference type="AlphaFoldDB" id="A0A5S4FCD7"/>
<dbReference type="PROSITE" id="PS00356">
    <property type="entry name" value="HTH_LACI_1"/>
    <property type="match status" value="1"/>
</dbReference>
<dbReference type="PROSITE" id="PS50932">
    <property type="entry name" value="HTH_LACI_2"/>
    <property type="match status" value="1"/>
</dbReference>
<dbReference type="CDD" id="cd06292">
    <property type="entry name" value="PBP1_AglR_RafR-like"/>
    <property type="match status" value="1"/>
</dbReference>
<dbReference type="InterPro" id="IPR028082">
    <property type="entry name" value="Peripla_BP_I"/>
</dbReference>
<dbReference type="PRINTS" id="PR00036">
    <property type="entry name" value="HTHLACI"/>
</dbReference>
<keyword evidence="3" id="KW-0804">Transcription</keyword>
<dbReference type="CDD" id="cd01392">
    <property type="entry name" value="HTH_LacI"/>
    <property type="match status" value="1"/>
</dbReference>
<evidence type="ECO:0000256" key="2">
    <source>
        <dbReference type="ARBA" id="ARBA00023125"/>
    </source>
</evidence>
<evidence type="ECO:0000313" key="6">
    <source>
        <dbReference type="Proteomes" id="UP000306628"/>
    </source>
</evidence>
<name>A0A5S4FCD7_9ACTN</name>
<dbReference type="RefSeq" id="WP_138698019.1">
    <property type="nucleotide sequence ID" value="NZ_JBHSAZ010000107.1"/>
</dbReference>
<dbReference type="InterPro" id="IPR046335">
    <property type="entry name" value="LacI/GalR-like_sensor"/>
</dbReference>
<dbReference type="Pfam" id="PF00356">
    <property type="entry name" value="LacI"/>
    <property type="match status" value="1"/>
</dbReference>
<dbReference type="InterPro" id="IPR000843">
    <property type="entry name" value="HTH_LacI"/>
</dbReference>
<evidence type="ECO:0000256" key="1">
    <source>
        <dbReference type="ARBA" id="ARBA00023015"/>
    </source>
</evidence>
<dbReference type="InterPro" id="IPR010982">
    <property type="entry name" value="Lambda_DNA-bd_dom_sf"/>
</dbReference>
<proteinExistence type="predicted"/>
<sequence length="341" mass="36159">MRLADVAAQAGVSEATVSRVLNGRPGVAADTRQAVLTALDVLGYERPVKLRHSHTGLIGLILPELNNPIFPAFAQVIENALGLSGYTAVLCTQTPGGITEDDYTALLLERGVAGIIFVNGLHADSRSDRARYIRLIELGLPMVLINGYRADIEGHYISNDDVAALDMAVNHLVSLGHRRIGLAVGQERFVPTIRKTEGFKRAMAAYAGVADASDLVANTLYTVEGGQSAAQRLLEQGCTAICCGSDIMAIGAIRGARSLGLRVPEDVSVVGFDDTPMTAYLDPPLTTIRQSVREMGLAAVAGLLDEIRGLPAPRGELVHRPELVVRRSSAPVRAALHATGS</sequence>
<dbReference type="Pfam" id="PF13377">
    <property type="entry name" value="Peripla_BP_3"/>
    <property type="match status" value="1"/>
</dbReference>
<dbReference type="SUPFAM" id="SSF47413">
    <property type="entry name" value="lambda repressor-like DNA-binding domains"/>
    <property type="match status" value="1"/>
</dbReference>
<dbReference type="GO" id="GO:0003700">
    <property type="term" value="F:DNA-binding transcription factor activity"/>
    <property type="evidence" value="ECO:0007669"/>
    <property type="project" value="TreeGrafter"/>
</dbReference>
<dbReference type="SMART" id="SM00354">
    <property type="entry name" value="HTH_LACI"/>
    <property type="match status" value="1"/>
</dbReference>
<keyword evidence="2 5" id="KW-0238">DNA-binding</keyword>
<dbReference type="Gene3D" id="3.40.50.2300">
    <property type="match status" value="2"/>
</dbReference>
<gene>
    <name evidence="5" type="ORF">ETD85_56105</name>
</gene>
<dbReference type="OrthoDB" id="3324394at2"/>
<dbReference type="SUPFAM" id="SSF53822">
    <property type="entry name" value="Periplasmic binding protein-like I"/>
    <property type="match status" value="1"/>
</dbReference>
<evidence type="ECO:0000313" key="5">
    <source>
        <dbReference type="EMBL" id="TMR15491.1"/>
    </source>
</evidence>
<accession>A0A5S4FCD7</accession>
<evidence type="ECO:0000259" key="4">
    <source>
        <dbReference type="PROSITE" id="PS50932"/>
    </source>
</evidence>